<proteinExistence type="predicted"/>
<protein>
    <submittedName>
        <fullName evidence="2">Uncharacterized protein</fullName>
    </submittedName>
</protein>
<sequence>MHFGQPENANQPSKKDVERDKEVKDRLREDGEYIAAEKAHAALLDEASAKLAELQEAGMISGRTIIPAGYSAHKGAKITELLMQSGENELVEKIRDGLKQRTLLLKRIRHRLQIEIRERKSKEHRALLIPYTVPIEMMIMKL</sequence>
<dbReference type="RefSeq" id="XP_001804154.1">
    <property type="nucleotide sequence ID" value="XM_001804102.1"/>
</dbReference>
<evidence type="ECO:0000256" key="1">
    <source>
        <dbReference type="SAM" id="MobiDB-lite"/>
    </source>
</evidence>
<gene>
    <name evidence="2" type="ORF">SNOG_20154</name>
</gene>
<dbReference type="InParanoid" id="A9JXF0"/>
<evidence type="ECO:0000313" key="3">
    <source>
        <dbReference type="Proteomes" id="UP000001055"/>
    </source>
</evidence>
<dbReference type="Proteomes" id="UP000001055">
    <property type="component" value="Unassembled WGS sequence"/>
</dbReference>
<name>A9JXF0_PHANO</name>
<dbReference type="EMBL" id="CH445353">
    <property type="protein sequence ID" value="EDP89840.1"/>
    <property type="molecule type" value="Genomic_DNA"/>
</dbReference>
<organism evidence="2 3">
    <name type="scientific">Phaeosphaeria nodorum (strain SN15 / ATCC MYA-4574 / FGSC 10173)</name>
    <name type="common">Glume blotch fungus</name>
    <name type="synonym">Parastagonospora nodorum</name>
    <dbReference type="NCBI Taxonomy" id="321614"/>
    <lineage>
        <taxon>Eukaryota</taxon>
        <taxon>Fungi</taxon>
        <taxon>Dikarya</taxon>
        <taxon>Ascomycota</taxon>
        <taxon>Pezizomycotina</taxon>
        <taxon>Dothideomycetes</taxon>
        <taxon>Pleosporomycetidae</taxon>
        <taxon>Pleosporales</taxon>
        <taxon>Pleosporineae</taxon>
        <taxon>Phaeosphaeriaceae</taxon>
        <taxon>Parastagonospora</taxon>
    </lineage>
</organism>
<dbReference type="GeneID" id="5981077"/>
<evidence type="ECO:0000313" key="2">
    <source>
        <dbReference type="EMBL" id="EDP89840.1"/>
    </source>
</evidence>
<dbReference type="AlphaFoldDB" id="A9JXF0"/>
<reference evidence="3" key="1">
    <citation type="journal article" date="2007" name="Plant Cell">
        <title>Dothideomycete-plant interactions illuminated by genome sequencing and EST analysis of the wheat pathogen Stagonospora nodorum.</title>
        <authorList>
            <person name="Hane J.K."/>
            <person name="Lowe R.G."/>
            <person name="Solomon P.S."/>
            <person name="Tan K.C."/>
            <person name="Schoch C.L."/>
            <person name="Spatafora J.W."/>
            <person name="Crous P.W."/>
            <person name="Kodira C."/>
            <person name="Birren B.W."/>
            <person name="Galagan J.E."/>
            <person name="Torriani S.F."/>
            <person name="McDonald B.A."/>
            <person name="Oliver R.P."/>
        </authorList>
    </citation>
    <scope>NUCLEOTIDE SEQUENCE [LARGE SCALE GENOMIC DNA]</scope>
    <source>
        <strain evidence="3">SN15 / ATCC MYA-4574 / FGSC 10173</strain>
    </source>
</reference>
<feature type="region of interest" description="Disordered" evidence="1">
    <location>
        <begin position="1"/>
        <end position="25"/>
    </location>
</feature>
<dbReference type="VEuPathDB" id="FungiDB:JI435_201540"/>
<feature type="compositionally biased region" description="Basic and acidic residues" evidence="1">
    <location>
        <begin position="13"/>
        <end position="25"/>
    </location>
</feature>
<dbReference type="HOGENOM" id="CLU_1816488_0_0_1"/>
<accession>A9JXF0</accession>
<dbReference type="KEGG" id="pno:SNOG_20154"/>